<sequence length="202" mass="22172">MNCCVKLNEGNLAEKGEPSHDSEDWGNCFLVKNTTVNAMASINFEKDWIIDSGCGHHLTEDESNLLSFKKYTGNHAIVTADNRVHPVEKDGTIVISDGGDSEITINNVYHVPRVKKNLFSVAVELGGDGGSGKSSSNVDQGGDHRCCVCDQRFVTVRHWRGFHPPQHRNGFGSGSMIDLGLELNGFGFRGGRRLKKMKRNLG</sequence>
<organism evidence="2 3">
    <name type="scientific">Acer saccharum</name>
    <name type="common">Sugar maple</name>
    <dbReference type="NCBI Taxonomy" id="4024"/>
    <lineage>
        <taxon>Eukaryota</taxon>
        <taxon>Viridiplantae</taxon>
        <taxon>Streptophyta</taxon>
        <taxon>Embryophyta</taxon>
        <taxon>Tracheophyta</taxon>
        <taxon>Spermatophyta</taxon>
        <taxon>Magnoliopsida</taxon>
        <taxon>eudicotyledons</taxon>
        <taxon>Gunneridae</taxon>
        <taxon>Pentapetalae</taxon>
        <taxon>rosids</taxon>
        <taxon>malvids</taxon>
        <taxon>Sapindales</taxon>
        <taxon>Sapindaceae</taxon>
        <taxon>Hippocastanoideae</taxon>
        <taxon>Acereae</taxon>
        <taxon>Acer</taxon>
    </lineage>
</organism>
<evidence type="ECO:0000313" key="3">
    <source>
        <dbReference type="Proteomes" id="UP001168877"/>
    </source>
</evidence>
<keyword evidence="3" id="KW-1185">Reference proteome</keyword>
<comment type="caution">
    <text evidence="2">The sequence shown here is derived from an EMBL/GenBank/DDBJ whole genome shotgun (WGS) entry which is preliminary data.</text>
</comment>
<protein>
    <recommendedName>
        <fullName evidence="1">Retrovirus-related Pol polyprotein from transposon TNT 1-94-like beta-barrel domain-containing protein</fullName>
    </recommendedName>
</protein>
<dbReference type="Pfam" id="PF22936">
    <property type="entry name" value="Pol_BBD"/>
    <property type="match status" value="1"/>
</dbReference>
<dbReference type="EMBL" id="JAUESC010000003">
    <property type="protein sequence ID" value="KAK0602919.1"/>
    <property type="molecule type" value="Genomic_DNA"/>
</dbReference>
<dbReference type="InterPro" id="IPR054722">
    <property type="entry name" value="PolX-like_BBD"/>
</dbReference>
<proteinExistence type="predicted"/>
<reference evidence="2" key="1">
    <citation type="journal article" date="2022" name="Plant J.">
        <title>Strategies of tolerance reflected in two North American maple genomes.</title>
        <authorList>
            <person name="McEvoy S.L."/>
            <person name="Sezen U.U."/>
            <person name="Trouern-Trend A."/>
            <person name="McMahon S.M."/>
            <person name="Schaberg P.G."/>
            <person name="Yang J."/>
            <person name="Wegrzyn J.L."/>
            <person name="Swenson N.G."/>
        </authorList>
    </citation>
    <scope>NUCLEOTIDE SEQUENCE</scope>
    <source>
        <strain evidence="2">NS2018</strain>
    </source>
</reference>
<dbReference type="Proteomes" id="UP001168877">
    <property type="component" value="Unassembled WGS sequence"/>
</dbReference>
<accession>A0AA39VYD1</accession>
<reference evidence="2" key="2">
    <citation type="submission" date="2023-06" db="EMBL/GenBank/DDBJ databases">
        <authorList>
            <person name="Swenson N.G."/>
            <person name="Wegrzyn J.L."/>
            <person name="Mcevoy S.L."/>
        </authorList>
    </citation>
    <scope>NUCLEOTIDE SEQUENCE</scope>
    <source>
        <strain evidence="2">NS2018</strain>
        <tissue evidence="2">Leaf</tissue>
    </source>
</reference>
<name>A0AA39VYD1_ACESA</name>
<gene>
    <name evidence="2" type="ORF">LWI29_038265</name>
</gene>
<evidence type="ECO:0000313" key="2">
    <source>
        <dbReference type="EMBL" id="KAK0602919.1"/>
    </source>
</evidence>
<evidence type="ECO:0000259" key="1">
    <source>
        <dbReference type="Pfam" id="PF22936"/>
    </source>
</evidence>
<dbReference type="AlphaFoldDB" id="A0AA39VYD1"/>
<feature type="domain" description="Retrovirus-related Pol polyprotein from transposon TNT 1-94-like beta-barrel" evidence="1">
    <location>
        <begin position="48"/>
        <end position="122"/>
    </location>
</feature>